<name>A0A4Q0YKK1_9GAMM</name>
<dbReference type="AlphaFoldDB" id="A0A4Q0YKK1"/>
<dbReference type="Proteomes" id="UP000290287">
    <property type="component" value="Unassembled WGS sequence"/>
</dbReference>
<evidence type="ECO:0000313" key="1">
    <source>
        <dbReference type="EMBL" id="RXJ70494.1"/>
    </source>
</evidence>
<comment type="caution">
    <text evidence="1">The sequence shown here is derived from an EMBL/GenBank/DDBJ whole genome shotgun (WGS) entry which is preliminary data.</text>
</comment>
<sequence length="227" mass="25736">MVSGFIKPLQPELLSNWRSVSVDYPKAGSERFSRVRTMQDRPLGPFVAYTAIGVDAVYGQKVRQLAAAGPEEMRKEGVSGLLGAFLDTEQELAVKSIEIRFDQLRFDLESVEEVFGLDDGENEPMVAKDACTAKPPTTELQSEDIEIHPIKIIISRVLEKKPHILANRVWNLIKNDFNSETRKYDVDGVISTMDSEIIEWFGHGDTIKVLKYKTFRNYVSNLKTKRN</sequence>
<keyword evidence="2" id="KW-1185">Reference proteome</keyword>
<dbReference type="EMBL" id="PEIB01000048">
    <property type="protein sequence ID" value="RXJ70494.1"/>
    <property type="molecule type" value="Genomic_DNA"/>
</dbReference>
<gene>
    <name evidence="1" type="ORF">CS022_23030</name>
</gene>
<accession>A0A4Q0YKK1</accession>
<organism evidence="1 2">
    <name type="scientific">Veronia nyctiphanis</name>
    <dbReference type="NCBI Taxonomy" id="1278244"/>
    <lineage>
        <taxon>Bacteria</taxon>
        <taxon>Pseudomonadati</taxon>
        <taxon>Pseudomonadota</taxon>
        <taxon>Gammaproteobacteria</taxon>
        <taxon>Vibrionales</taxon>
        <taxon>Vibrionaceae</taxon>
        <taxon>Veronia</taxon>
    </lineage>
</organism>
<proteinExistence type="predicted"/>
<reference evidence="1 2" key="1">
    <citation type="submission" date="2017-10" db="EMBL/GenBank/DDBJ databases">
        <title>Nyctiphanis sp. nov., isolated from the stomach of the euphausiid Nyctiphanes simplex (Hansen, 1911) in the Gulf of California.</title>
        <authorList>
            <person name="Gomez-Gil B."/>
            <person name="Aguilar-Mendez M."/>
            <person name="Lopez-Cortes A."/>
            <person name="Gomez-Gutierrez J."/>
            <person name="Roque A."/>
            <person name="Lang E."/>
            <person name="Gonzalez-Castillo A."/>
        </authorList>
    </citation>
    <scope>NUCLEOTIDE SEQUENCE [LARGE SCALE GENOMIC DNA]</scope>
    <source>
        <strain evidence="1 2">CAIM 600</strain>
    </source>
</reference>
<protein>
    <submittedName>
        <fullName evidence="1">Uncharacterized protein</fullName>
    </submittedName>
</protein>
<evidence type="ECO:0000313" key="2">
    <source>
        <dbReference type="Proteomes" id="UP000290287"/>
    </source>
</evidence>